<reference evidence="1" key="2">
    <citation type="journal article" date="2015" name="Fish Shellfish Immunol.">
        <title>Early steps in the European eel (Anguilla anguilla)-Vibrio vulnificus interaction in the gills: Role of the RtxA13 toxin.</title>
        <authorList>
            <person name="Callol A."/>
            <person name="Pajuelo D."/>
            <person name="Ebbesson L."/>
            <person name="Teles M."/>
            <person name="MacKenzie S."/>
            <person name="Amaro C."/>
        </authorList>
    </citation>
    <scope>NUCLEOTIDE SEQUENCE</scope>
</reference>
<organism evidence="1">
    <name type="scientific">Anguilla anguilla</name>
    <name type="common">European freshwater eel</name>
    <name type="synonym">Muraena anguilla</name>
    <dbReference type="NCBI Taxonomy" id="7936"/>
    <lineage>
        <taxon>Eukaryota</taxon>
        <taxon>Metazoa</taxon>
        <taxon>Chordata</taxon>
        <taxon>Craniata</taxon>
        <taxon>Vertebrata</taxon>
        <taxon>Euteleostomi</taxon>
        <taxon>Actinopterygii</taxon>
        <taxon>Neopterygii</taxon>
        <taxon>Teleostei</taxon>
        <taxon>Anguilliformes</taxon>
        <taxon>Anguillidae</taxon>
        <taxon>Anguilla</taxon>
    </lineage>
</organism>
<protein>
    <submittedName>
        <fullName evidence="1">Uncharacterized protein</fullName>
    </submittedName>
</protein>
<reference evidence="1" key="1">
    <citation type="submission" date="2014-11" db="EMBL/GenBank/DDBJ databases">
        <authorList>
            <person name="Amaro Gonzalez C."/>
        </authorList>
    </citation>
    <scope>NUCLEOTIDE SEQUENCE</scope>
</reference>
<accession>A0A0E9T681</accession>
<dbReference type="AlphaFoldDB" id="A0A0E9T681"/>
<name>A0A0E9T681_ANGAN</name>
<evidence type="ECO:0000313" key="1">
    <source>
        <dbReference type="EMBL" id="JAH48203.1"/>
    </source>
</evidence>
<dbReference type="EMBL" id="GBXM01060374">
    <property type="protein sequence ID" value="JAH48203.1"/>
    <property type="molecule type" value="Transcribed_RNA"/>
</dbReference>
<proteinExistence type="predicted"/>
<sequence length="26" mass="3128">MTKLTIISQCARVKFYCFSREVTDMR</sequence>